<protein>
    <submittedName>
        <fullName evidence="3">Twin-arginine translocation pathway signal</fullName>
    </submittedName>
</protein>
<evidence type="ECO:0000313" key="3">
    <source>
        <dbReference type="EMBL" id="TGB44121.1"/>
    </source>
</evidence>
<comment type="caution">
    <text evidence="3">The sequence shown here is derived from an EMBL/GenBank/DDBJ whole genome shotgun (WGS) entry which is preliminary data.</text>
</comment>
<dbReference type="AlphaFoldDB" id="A0A4Z0HRV6"/>
<evidence type="ECO:0000256" key="2">
    <source>
        <dbReference type="ARBA" id="ARBA00023136"/>
    </source>
</evidence>
<proteinExistence type="predicted"/>
<evidence type="ECO:0000256" key="1">
    <source>
        <dbReference type="ARBA" id="ARBA00004370"/>
    </source>
</evidence>
<comment type="subcellular location">
    <subcellularLocation>
        <location evidence="1">Membrane</location>
    </subcellularLocation>
</comment>
<dbReference type="PANTHER" id="PTHR37042:SF4">
    <property type="entry name" value="OUTER MEMBRANE PROTEIN RV1973"/>
    <property type="match status" value="1"/>
</dbReference>
<organism evidence="3 4">
    <name type="scientific">Mycolicibacterium peregrinum</name>
    <name type="common">Mycobacterium peregrinum</name>
    <dbReference type="NCBI Taxonomy" id="43304"/>
    <lineage>
        <taxon>Bacteria</taxon>
        <taxon>Bacillati</taxon>
        <taxon>Actinomycetota</taxon>
        <taxon>Actinomycetes</taxon>
        <taxon>Mycobacteriales</taxon>
        <taxon>Mycobacteriaceae</taxon>
        <taxon>Mycolicibacterium</taxon>
    </lineage>
</organism>
<dbReference type="Proteomes" id="UP000297792">
    <property type="component" value="Unassembled WGS sequence"/>
</dbReference>
<dbReference type="EMBL" id="RWKA01000004">
    <property type="protein sequence ID" value="TGB44121.1"/>
    <property type="molecule type" value="Genomic_DNA"/>
</dbReference>
<dbReference type="PANTHER" id="PTHR37042">
    <property type="entry name" value="OUTER MEMBRANE PROTEIN RV1973"/>
    <property type="match status" value="1"/>
</dbReference>
<keyword evidence="2" id="KW-0472">Membrane</keyword>
<dbReference type="RefSeq" id="WP_135359816.1">
    <property type="nucleotide sequence ID" value="NZ_RWJZ01000003.1"/>
</dbReference>
<gene>
    <name evidence="3" type="ORF">EJD98_09625</name>
</gene>
<sequence length="196" mass="21048">MTNKATITDDLIDTDDESISQQNSAALTRLSSLRGHFSAVVLTMLVALSLGALAFVGFRYALPERSTNDRAVQSALAAATEGTTAMLTYTPTTVTNDIATAKAHMTGEFLTYYDEFTGQFVEPAAKMQQVNNKATVVRAAVSEIASDKAKVLVFINQESTSKDKPQPKTTASSVLVTLSKVDDKWLISSFDPNAAE</sequence>
<keyword evidence="4" id="KW-1185">Reference proteome</keyword>
<reference evidence="3 4" key="1">
    <citation type="submission" date="2018-12" db="EMBL/GenBank/DDBJ databases">
        <title>Draft genome sequences of Mycolicibacterium peregrinum isolated from a pig with lymphadenitis and from soil on the same Japanese pig farm.</title>
        <authorList>
            <person name="Komatsu T."/>
            <person name="Ohya K."/>
            <person name="Sawai K."/>
            <person name="Odoi J.O."/>
            <person name="Otsu K."/>
            <person name="Ota A."/>
            <person name="Ito T."/>
            <person name="Kawai M."/>
            <person name="Maruyama F."/>
        </authorList>
    </citation>
    <scope>NUCLEOTIDE SEQUENCE [LARGE SCALE GENOMIC DNA]</scope>
    <source>
        <strain evidence="3 4">138</strain>
    </source>
</reference>
<accession>A0A4Z0HRV6</accession>
<evidence type="ECO:0000313" key="4">
    <source>
        <dbReference type="Proteomes" id="UP000297792"/>
    </source>
</evidence>
<dbReference type="GO" id="GO:0016020">
    <property type="term" value="C:membrane"/>
    <property type="evidence" value="ECO:0007669"/>
    <property type="project" value="UniProtKB-SubCell"/>
</dbReference>
<name>A0A4Z0HRV6_MYCPR</name>